<organism evidence="1 2">
    <name type="scientific">Cetraspora pellucida</name>
    <dbReference type="NCBI Taxonomy" id="1433469"/>
    <lineage>
        <taxon>Eukaryota</taxon>
        <taxon>Fungi</taxon>
        <taxon>Fungi incertae sedis</taxon>
        <taxon>Mucoromycota</taxon>
        <taxon>Glomeromycotina</taxon>
        <taxon>Glomeromycetes</taxon>
        <taxon>Diversisporales</taxon>
        <taxon>Gigasporaceae</taxon>
        <taxon>Cetraspora</taxon>
    </lineage>
</organism>
<proteinExistence type="predicted"/>
<dbReference type="EMBL" id="CAJVPW010015144">
    <property type="protein sequence ID" value="CAG8659373.1"/>
    <property type="molecule type" value="Genomic_DNA"/>
</dbReference>
<name>A0ACA9NJB6_9GLOM</name>
<reference evidence="1" key="1">
    <citation type="submission" date="2021-06" db="EMBL/GenBank/DDBJ databases">
        <authorList>
            <person name="Kallberg Y."/>
            <person name="Tangrot J."/>
            <person name="Rosling A."/>
        </authorList>
    </citation>
    <scope>NUCLEOTIDE SEQUENCE</scope>
    <source>
        <strain evidence="1">28 12/20/2015</strain>
    </source>
</reference>
<feature type="non-terminal residue" evidence="1">
    <location>
        <position position="1"/>
    </location>
</feature>
<evidence type="ECO:0000313" key="2">
    <source>
        <dbReference type="Proteomes" id="UP000789366"/>
    </source>
</evidence>
<keyword evidence="2" id="KW-1185">Reference proteome</keyword>
<accession>A0ACA9NJB6</accession>
<sequence length="71" mass="7948">TTNIDYINTSNIHYNKQESSSTISDINSDIDMIAKEIKSTTPCALKRQHKPMTKSSNQDTEPGFTKENPTS</sequence>
<protein>
    <submittedName>
        <fullName evidence="1">3473_t:CDS:1</fullName>
    </submittedName>
</protein>
<comment type="caution">
    <text evidence="1">The sequence shown here is derived from an EMBL/GenBank/DDBJ whole genome shotgun (WGS) entry which is preliminary data.</text>
</comment>
<gene>
    <name evidence="1" type="ORF">SPELUC_LOCUS9211</name>
</gene>
<feature type="non-terminal residue" evidence="1">
    <location>
        <position position="71"/>
    </location>
</feature>
<evidence type="ECO:0000313" key="1">
    <source>
        <dbReference type="EMBL" id="CAG8659373.1"/>
    </source>
</evidence>
<dbReference type="Proteomes" id="UP000789366">
    <property type="component" value="Unassembled WGS sequence"/>
</dbReference>